<name>A0A0F9TTP3_9ZZZZ</name>
<organism evidence="1">
    <name type="scientific">marine sediment metagenome</name>
    <dbReference type="NCBI Taxonomy" id="412755"/>
    <lineage>
        <taxon>unclassified sequences</taxon>
        <taxon>metagenomes</taxon>
        <taxon>ecological metagenomes</taxon>
    </lineage>
</organism>
<dbReference type="Gene3D" id="3.90.320.10">
    <property type="match status" value="1"/>
</dbReference>
<reference evidence="1" key="1">
    <citation type="journal article" date="2015" name="Nature">
        <title>Complex archaea that bridge the gap between prokaryotes and eukaryotes.</title>
        <authorList>
            <person name="Spang A."/>
            <person name="Saw J.H."/>
            <person name="Jorgensen S.L."/>
            <person name="Zaremba-Niedzwiedzka K."/>
            <person name="Martijn J."/>
            <person name="Lind A.E."/>
            <person name="van Eijk R."/>
            <person name="Schleper C."/>
            <person name="Guy L."/>
            <person name="Ettema T.J."/>
        </authorList>
    </citation>
    <scope>NUCLEOTIDE SEQUENCE</scope>
</reference>
<sequence>MKVISDELFKAKILDQIKTRDFGDRTGLHFSDLNYCLRKAYFRKKYPDIGGNLSEQTILKFSIGLALEKWITGDYEQKEVEVDGILLTPDFVNPKDEDDLLEIKSTMLSSNKDIKEQTAWIRQMQAYCKAYNVFTYRLAVIHLMGNWSPVWTCEKPIFKMWRFDFTKEEIEDNWLDALDKKVTLKDAFKEGVMPEAIRESWECSSNYCAWNLAGICDPNSR</sequence>
<dbReference type="AlphaFoldDB" id="A0A0F9TTP3"/>
<comment type="caution">
    <text evidence="1">The sequence shown here is derived from an EMBL/GenBank/DDBJ whole genome shotgun (WGS) entry which is preliminary data.</text>
</comment>
<evidence type="ECO:0008006" key="2">
    <source>
        <dbReference type="Google" id="ProtNLM"/>
    </source>
</evidence>
<proteinExistence type="predicted"/>
<accession>A0A0F9TTP3</accession>
<gene>
    <name evidence="1" type="ORF">LCGC14_0351560</name>
</gene>
<dbReference type="InterPro" id="IPR011604">
    <property type="entry name" value="PDDEXK-like_dom_sf"/>
</dbReference>
<protein>
    <recommendedName>
        <fullName evidence="2">YqaJ viral recombinase domain-containing protein</fullName>
    </recommendedName>
</protein>
<dbReference type="EMBL" id="LAZR01000265">
    <property type="protein sequence ID" value="KKN78297.1"/>
    <property type="molecule type" value="Genomic_DNA"/>
</dbReference>
<evidence type="ECO:0000313" key="1">
    <source>
        <dbReference type="EMBL" id="KKN78297.1"/>
    </source>
</evidence>